<dbReference type="EMBL" id="JAHUTJ010005051">
    <property type="protein sequence ID" value="MED6266028.1"/>
    <property type="molecule type" value="Genomic_DNA"/>
</dbReference>
<organism evidence="3 4">
    <name type="scientific">Characodon lateralis</name>
    <dbReference type="NCBI Taxonomy" id="208331"/>
    <lineage>
        <taxon>Eukaryota</taxon>
        <taxon>Metazoa</taxon>
        <taxon>Chordata</taxon>
        <taxon>Craniata</taxon>
        <taxon>Vertebrata</taxon>
        <taxon>Euteleostomi</taxon>
        <taxon>Actinopterygii</taxon>
        <taxon>Neopterygii</taxon>
        <taxon>Teleostei</taxon>
        <taxon>Neoteleostei</taxon>
        <taxon>Acanthomorphata</taxon>
        <taxon>Ovalentaria</taxon>
        <taxon>Atherinomorphae</taxon>
        <taxon>Cyprinodontiformes</taxon>
        <taxon>Goodeidae</taxon>
        <taxon>Characodon</taxon>
    </lineage>
</organism>
<evidence type="ECO:0000313" key="3">
    <source>
        <dbReference type="EMBL" id="MED6266028.1"/>
    </source>
</evidence>
<accession>A0ABU7CSV9</accession>
<feature type="compositionally biased region" description="Basic and acidic residues" evidence="1">
    <location>
        <begin position="101"/>
        <end position="118"/>
    </location>
</feature>
<feature type="region of interest" description="Disordered" evidence="1">
    <location>
        <begin position="63"/>
        <end position="118"/>
    </location>
</feature>
<evidence type="ECO:0000256" key="2">
    <source>
        <dbReference type="SAM" id="SignalP"/>
    </source>
</evidence>
<reference evidence="3 4" key="1">
    <citation type="submission" date="2021-06" db="EMBL/GenBank/DDBJ databases">
        <authorList>
            <person name="Palmer J.M."/>
        </authorList>
    </citation>
    <scope>NUCLEOTIDE SEQUENCE [LARGE SCALE GENOMIC DNA]</scope>
    <source>
        <strain evidence="3 4">CL_MEX2019</strain>
        <tissue evidence="3">Muscle</tissue>
    </source>
</reference>
<evidence type="ECO:0000256" key="1">
    <source>
        <dbReference type="SAM" id="MobiDB-lite"/>
    </source>
</evidence>
<protein>
    <submittedName>
        <fullName evidence="3">Uncharacterized protein</fullName>
    </submittedName>
</protein>
<proteinExistence type="predicted"/>
<comment type="caution">
    <text evidence="3">The sequence shown here is derived from an EMBL/GenBank/DDBJ whole genome shotgun (WGS) entry which is preliminary data.</text>
</comment>
<gene>
    <name evidence="3" type="ORF">CHARACLAT_031390</name>
</gene>
<name>A0ABU7CSV9_9TELE</name>
<dbReference type="Proteomes" id="UP001352852">
    <property type="component" value="Unassembled WGS sequence"/>
</dbReference>
<keyword evidence="2" id="KW-0732">Signal</keyword>
<feature type="chain" id="PRO_5045137063" evidence="2">
    <location>
        <begin position="31"/>
        <end position="118"/>
    </location>
</feature>
<keyword evidence="4" id="KW-1185">Reference proteome</keyword>
<evidence type="ECO:0000313" key="4">
    <source>
        <dbReference type="Proteomes" id="UP001352852"/>
    </source>
</evidence>
<feature type="signal peptide" evidence="2">
    <location>
        <begin position="1"/>
        <end position="30"/>
    </location>
</feature>
<feature type="compositionally biased region" description="Polar residues" evidence="1">
    <location>
        <begin position="83"/>
        <end position="93"/>
    </location>
</feature>
<sequence>MVKNRVDTFSHLISLFALLQSRMMLTGSSSSPFSPIESALYKTLFTGHSPYAALTGEVQKAGKENGISNRTACRATTKESKENGSSGQKNSSPVEGVESSLKAKEESEAEAEASKKTN</sequence>